<reference evidence="2 4" key="2">
    <citation type="journal article" date="2013" name="Nature">
        <title>Insights into bilaterian evolution from three spiralian genomes.</title>
        <authorList>
            <person name="Simakov O."/>
            <person name="Marletaz F."/>
            <person name="Cho S.J."/>
            <person name="Edsinger-Gonzales E."/>
            <person name="Havlak P."/>
            <person name="Hellsten U."/>
            <person name="Kuo D.H."/>
            <person name="Larsson T."/>
            <person name="Lv J."/>
            <person name="Arendt D."/>
            <person name="Savage R."/>
            <person name="Osoegawa K."/>
            <person name="de Jong P."/>
            <person name="Grimwood J."/>
            <person name="Chapman J.A."/>
            <person name="Shapiro H."/>
            <person name="Aerts A."/>
            <person name="Otillar R.P."/>
            <person name="Terry A.Y."/>
            <person name="Boore J.L."/>
            <person name="Grigoriev I.V."/>
            <person name="Lindberg D.R."/>
            <person name="Seaver E.C."/>
            <person name="Weisblat D.A."/>
            <person name="Putnam N.H."/>
            <person name="Rokhsar D.S."/>
        </authorList>
    </citation>
    <scope>NUCLEOTIDE SEQUENCE</scope>
    <source>
        <strain evidence="2 4">I ESC-2004</strain>
    </source>
</reference>
<reference evidence="4" key="1">
    <citation type="submission" date="2012-12" db="EMBL/GenBank/DDBJ databases">
        <authorList>
            <person name="Hellsten U."/>
            <person name="Grimwood J."/>
            <person name="Chapman J.A."/>
            <person name="Shapiro H."/>
            <person name="Aerts A."/>
            <person name="Otillar R.P."/>
            <person name="Terry A.Y."/>
            <person name="Boore J.L."/>
            <person name="Simakov O."/>
            <person name="Marletaz F."/>
            <person name="Cho S.-J."/>
            <person name="Edsinger-Gonzales E."/>
            <person name="Havlak P."/>
            <person name="Kuo D.-H."/>
            <person name="Larsson T."/>
            <person name="Lv J."/>
            <person name="Arendt D."/>
            <person name="Savage R."/>
            <person name="Osoegawa K."/>
            <person name="de Jong P."/>
            <person name="Lindberg D.R."/>
            <person name="Seaver E.C."/>
            <person name="Weisblat D.A."/>
            <person name="Putnam N.H."/>
            <person name="Grigoriev I.V."/>
            <person name="Rokhsar D.S."/>
        </authorList>
    </citation>
    <scope>NUCLEOTIDE SEQUENCE</scope>
    <source>
        <strain evidence="4">I ESC-2004</strain>
    </source>
</reference>
<proteinExistence type="predicted"/>
<dbReference type="EnsemblMetazoa" id="CapteT186306">
    <property type="protein sequence ID" value="CapteP186306"/>
    <property type="gene ID" value="CapteG186306"/>
</dbReference>
<protein>
    <recommendedName>
        <fullName evidence="1">Double jelly roll-like domain-containing protein</fullName>
    </recommendedName>
</protein>
<evidence type="ECO:0000313" key="2">
    <source>
        <dbReference type="EMBL" id="ELT91025.1"/>
    </source>
</evidence>
<dbReference type="OrthoDB" id="7691951at2759"/>
<accession>R7TIV3</accession>
<evidence type="ECO:0000259" key="1">
    <source>
        <dbReference type="Pfam" id="PF21738"/>
    </source>
</evidence>
<dbReference type="EMBL" id="AMQN01031472">
    <property type="status" value="NOT_ANNOTATED_CDS"/>
    <property type="molecule type" value="Genomic_DNA"/>
</dbReference>
<evidence type="ECO:0000313" key="4">
    <source>
        <dbReference type="Proteomes" id="UP000014760"/>
    </source>
</evidence>
<organism evidence="2">
    <name type="scientific">Capitella teleta</name>
    <name type="common">Polychaete worm</name>
    <dbReference type="NCBI Taxonomy" id="283909"/>
    <lineage>
        <taxon>Eukaryota</taxon>
        <taxon>Metazoa</taxon>
        <taxon>Spiralia</taxon>
        <taxon>Lophotrochozoa</taxon>
        <taxon>Annelida</taxon>
        <taxon>Polychaeta</taxon>
        <taxon>Sedentaria</taxon>
        <taxon>Scolecida</taxon>
        <taxon>Capitellidae</taxon>
        <taxon>Capitella</taxon>
    </lineage>
</organism>
<name>R7TIV3_CAPTE</name>
<dbReference type="HOGENOM" id="CLU_636549_0_0_1"/>
<dbReference type="EMBL" id="KB310681">
    <property type="protein sequence ID" value="ELT91025.1"/>
    <property type="molecule type" value="Genomic_DNA"/>
</dbReference>
<dbReference type="Proteomes" id="UP000014760">
    <property type="component" value="Unassembled WGS sequence"/>
</dbReference>
<keyword evidence="4" id="KW-1185">Reference proteome</keyword>
<feature type="domain" description="Double jelly roll-like" evidence="1">
    <location>
        <begin position="255"/>
        <end position="401"/>
    </location>
</feature>
<dbReference type="PANTHER" id="PTHR36159">
    <property type="entry name" value="PROTEIN CBG23766"/>
    <property type="match status" value="1"/>
</dbReference>
<reference evidence="3" key="3">
    <citation type="submission" date="2015-06" db="UniProtKB">
        <authorList>
            <consortium name="EnsemblMetazoa"/>
        </authorList>
    </citation>
    <scope>IDENTIFICATION</scope>
</reference>
<dbReference type="PANTHER" id="PTHR36159:SF1">
    <property type="entry name" value="RETROVIRUS-RELATED POL POLYPROTEIN FROM TRANSPOSON 412-LIKE PROTEIN"/>
    <property type="match status" value="1"/>
</dbReference>
<evidence type="ECO:0000313" key="3">
    <source>
        <dbReference type="EnsemblMetazoa" id="CapteP186306"/>
    </source>
</evidence>
<dbReference type="AlphaFoldDB" id="R7TIV3"/>
<dbReference type="Pfam" id="PF21738">
    <property type="entry name" value="DJR-like_dom"/>
    <property type="match status" value="1"/>
</dbReference>
<gene>
    <name evidence="2" type="ORF">CAPTEDRAFT_186306</name>
</gene>
<dbReference type="EMBL" id="AMQN01031471">
    <property type="status" value="NOT_ANNOTATED_CDS"/>
    <property type="molecule type" value="Genomic_DNA"/>
</dbReference>
<sequence length="431" mass="49402">MRLFDLRDEVMRLDVSPSALVEEWSKDVKDKVDVQCSFYETAADVPDPRDLSSTNKNLMIFDDLLLEKQNKCESYYIRGRHSNVDCFYLSQNYFKLPRQTIRENANFICLFPQDLKNINHIYADHVSQDMPKDEFRKLCKTAWENPHGFVTIDLTSKTSADGDYQIDFRPTNSISSLLGFNNEVFMPGSHDSTKVVNILAVNSILVNVDVISGSYVNGYKIVETPVNLVYLPITLDTIYSLESKVTDQDGKLLNLRDNAADAGKVVIDKLSWYMPHVMPADAEKFQLYKTIEAKSSLPVGYRMRQCDTVSVAQTTNFAWRLGVKSSPERPRYIIVGFQTNKEGDQEQNSSIFDNINVTSMHALLNSKRYPDVDYRINFTKQQFSRVYSDASFRSKFYHMDELVSNPNITPGVIDPHWVTVTHLLTVMIKSH</sequence>
<dbReference type="InterPro" id="IPR049512">
    <property type="entry name" value="DJR-like_dom"/>
</dbReference>